<evidence type="ECO:0000256" key="1">
    <source>
        <dbReference type="SAM" id="MobiDB-lite"/>
    </source>
</evidence>
<feature type="compositionally biased region" description="Pro residues" evidence="1">
    <location>
        <begin position="186"/>
        <end position="204"/>
    </location>
</feature>
<feature type="compositionally biased region" description="Low complexity" evidence="1">
    <location>
        <begin position="205"/>
        <end position="217"/>
    </location>
</feature>
<evidence type="ECO:0000313" key="3">
    <source>
        <dbReference type="Proteomes" id="UP001321749"/>
    </source>
</evidence>
<evidence type="ECO:0008006" key="4">
    <source>
        <dbReference type="Google" id="ProtNLM"/>
    </source>
</evidence>
<keyword evidence="3" id="KW-1185">Reference proteome</keyword>
<accession>A0AAV9H8L4</accession>
<dbReference type="EMBL" id="MU865138">
    <property type="protein sequence ID" value="KAK4457068.1"/>
    <property type="molecule type" value="Genomic_DNA"/>
</dbReference>
<dbReference type="Proteomes" id="UP001321749">
    <property type="component" value="Unassembled WGS sequence"/>
</dbReference>
<name>A0AAV9H8L4_9PEZI</name>
<protein>
    <recommendedName>
        <fullName evidence="4">Transcription factor RfeG</fullName>
    </recommendedName>
</protein>
<reference evidence="2" key="2">
    <citation type="submission" date="2023-06" db="EMBL/GenBank/DDBJ databases">
        <authorList>
            <consortium name="Lawrence Berkeley National Laboratory"/>
            <person name="Mondo S.J."/>
            <person name="Hensen N."/>
            <person name="Bonometti L."/>
            <person name="Westerberg I."/>
            <person name="Brannstrom I.O."/>
            <person name="Guillou S."/>
            <person name="Cros-Aarteil S."/>
            <person name="Calhoun S."/>
            <person name="Haridas S."/>
            <person name="Kuo A."/>
            <person name="Pangilinan J."/>
            <person name="Riley R."/>
            <person name="Labutti K."/>
            <person name="Andreopoulos B."/>
            <person name="Lipzen A."/>
            <person name="Chen C."/>
            <person name="Yanf M."/>
            <person name="Daum C."/>
            <person name="Ng V."/>
            <person name="Clum A."/>
            <person name="Steindorff A."/>
            <person name="Ohm R."/>
            <person name="Martin F."/>
            <person name="Silar P."/>
            <person name="Natvig D."/>
            <person name="Lalanne C."/>
            <person name="Gautier V."/>
            <person name="Ament-Velasquez S.L."/>
            <person name="Kruys A."/>
            <person name="Hutchinson M.I."/>
            <person name="Powell A.J."/>
            <person name="Barry K."/>
            <person name="Miller A.N."/>
            <person name="Grigoriev I.V."/>
            <person name="Debuchy R."/>
            <person name="Gladieux P."/>
            <person name="Thoren M.H."/>
            <person name="Johannesson H."/>
        </authorList>
    </citation>
    <scope>NUCLEOTIDE SEQUENCE</scope>
    <source>
        <strain evidence="2">PSN324</strain>
    </source>
</reference>
<feature type="compositionally biased region" description="Pro residues" evidence="1">
    <location>
        <begin position="240"/>
        <end position="253"/>
    </location>
</feature>
<feature type="compositionally biased region" description="Polar residues" evidence="1">
    <location>
        <begin position="108"/>
        <end position="128"/>
    </location>
</feature>
<proteinExistence type="predicted"/>
<reference evidence="2" key="1">
    <citation type="journal article" date="2023" name="Mol. Phylogenet. Evol.">
        <title>Genome-scale phylogeny and comparative genomics of the fungal order Sordariales.</title>
        <authorList>
            <person name="Hensen N."/>
            <person name="Bonometti L."/>
            <person name="Westerberg I."/>
            <person name="Brannstrom I.O."/>
            <person name="Guillou S."/>
            <person name="Cros-Aarteil S."/>
            <person name="Calhoun S."/>
            <person name="Haridas S."/>
            <person name="Kuo A."/>
            <person name="Mondo S."/>
            <person name="Pangilinan J."/>
            <person name="Riley R."/>
            <person name="LaButti K."/>
            <person name="Andreopoulos B."/>
            <person name="Lipzen A."/>
            <person name="Chen C."/>
            <person name="Yan M."/>
            <person name="Daum C."/>
            <person name="Ng V."/>
            <person name="Clum A."/>
            <person name="Steindorff A."/>
            <person name="Ohm R.A."/>
            <person name="Martin F."/>
            <person name="Silar P."/>
            <person name="Natvig D.O."/>
            <person name="Lalanne C."/>
            <person name="Gautier V."/>
            <person name="Ament-Velasquez S.L."/>
            <person name="Kruys A."/>
            <person name="Hutchinson M.I."/>
            <person name="Powell A.J."/>
            <person name="Barry K."/>
            <person name="Miller A.N."/>
            <person name="Grigoriev I.V."/>
            <person name="Debuchy R."/>
            <person name="Gladieux P."/>
            <person name="Hiltunen Thoren M."/>
            <person name="Johannesson H."/>
        </authorList>
    </citation>
    <scope>NUCLEOTIDE SEQUENCE</scope>
    <source>
        <strain evidence="2">PSN324</strain>
    </source>
</reference>
<dbReference type="PANTHER" id="PTHR39609:SF1">
    <property type="entry name" value="RFEG"/>
    <property type="match status" value="1"/>
</dbReference>
<feature type="compositionally biased region" description="Basic and acidic residues" evidence="1">
    <location>
        <begin position="400"/>
        <end position="429"/>
    </location>
</feature>
<feature type="region of interest" description="Disordered" evidence="1">
    <location>
        <begin position="1"/>
        <end position="28"/>
    </location>
</feature>
<dbReference type="PANTHER" id="PTHR39609">
    <property type="entry name" value="RFEG-RELATED"/>
    <property type="match status" value="1"/>
</dbReference>
<evidence type="ECO:0000313" key="2">
    <source>
        <dbReference type="EMBL" id="KAK4457068.1"/>
    </source>
</evidence>
<sequence length="437" mass="47190">MAGRPNRPSQGQNVPPAPQRQNEYFVPRDGIDREVITSDICRYLGNDALVRPGTYESADGRVTQGYFITAYRNLTSAMIQDLKADSARWEQERRASSRNAAPGAGGTMHSSHSNGVYVRKSNSPSGSREQPRGGPSDYSSWKNRQREQQEYDTAYTSSAMDIDYNTAPPSAPPPNPHYTAGQGYPGAPPPQGYPQAAYPPPIHPQAPQYQPAQAYGYPPNPPPNNQYSPGPQQSGDRFMAPPPPIQGSFPPQPQDAGFIHGSNYSSAPVYPTAGQPRMPPLPHTTGPAPLRTYSAPSGPPYGPEGDYGYPPPAGNPIPQGFPSDALYGRGAYTTATKITHPPEASSDDLGSPAGTTPRQGFGAAPEPQFDDHSSPVPSSAAAIPPTTATTPSSNAGSAAGRRDRDSEPRDRDMRDHRQRRDQERVDDRHRNRPHRPN</sequence>
<comment type="caution">
    <text evidence="2">The sequence shown here is derived from an EMBL/GenBank/DDBJ whole genome shotgun (WGS) entry which is preliminary data.</text>
</comment>
<dbReference type="AlphaFoldDB" id="A0AAV9H8L4"/>
<organism evidence="2 3">
    <name type="scientific">Cladorrhinum samala</name>
    <dbReference type="NCBI Taxonomy" id="585594"/>
    <lineage>
        <taxon>Eukaryota</taxon>
        <taxon>Fungi</taxon>
        <taxon>Dikarya</taxon>
        <taxon>Ascomycota</taxon>
        <taxon>Pezizomycotina</taxon>
        <taxon>Sordariomycetes</taxon>
        <taxon>Sordariomycetidae</taxon>
        <taxon>Sordariales</taxon>
        <taxon>Podosporaceae</taxon>
        <taxon>Cladorrhinum</taxon>
    </lineage>
</organism>
<feature type="region of interest" description="Disordered" evidence="1">
    <location>
        <begin position="89"/>
        <end position="437"/>
    </location>
</feature>
<gene>
    <name evidence="2" type="ORF">QBC42DRAFT_46527</name>
</gene>
<feature type="compositionally biased region" description="Low complexity" evidence="1">
    <location>
        <begin position="374"/>
        <end position="399"/>
    </location>
</feature>